<name>K6UF44_PLACD</name>
<dbReference type="VEuPathDB" id="PlasmoDB:PCYB_002050"/>
<gene>
    <name evidence="3" type="ORF">PCYB_002050</name>
</gene>
<protein>
    <submittedName>
        <fullName evidence="3">CYIR protein</fullName>
    </submittedName>
</protein>
<dbReference type="EMBL" id="DF157178">
    <property type="protein sequence ID" value="GAB69456.1"/>
    <property type="molecule type" value="Genomic_DNA"/>
</dbReference>
<keyword evidence="2" id="KW-0812">Transmembrane</keyword>
<dbReference type="GeneID" id="14695998"/>
<dbReference type="Pfam" id="PF05795">
    <property type="entry name" value="Plasmodium_Vir"/>
    <property type="match status" value="1"/>
</dbReference>
<keyword evidence="2" id="KW-0472">Membrane</keyword>
<feature type="transmembrane region" description="Helical" evidence="2">
    <location>
        <begin position="328"/>
        <end position="348"/>
    </location>
</feature>
<evidence type="ECO:0000256" key="2">
    <source>
        <dbReference type="SAM" id="Phobius"/>
    </source>
</evidence>
<dbReference type="OrthoDB" id="10309729at2759"/>
<evidence type="ECO:0000313" key="4">
    <source>
        <dbReference type="Proteomes" id="UP000006319"/>
    </source>
</evidence>
<keyword evidence="4" id="KW-1185">Reference proteome</keyword>
<dbReference type="Proteomes" id="UP000006319">
    <property type="component" value="Unassembled WGS sequence"/>
</dbReference>
<organism evidence="3 4">
    <name type="scientific">Plasmodium cynomolgi (strain B)</name>
    <dbReference type="NCBI Taxonomy" id="1120755"/>
    <lineage>
        <taxon>Eukaryota</taxon>
        <taxon>Sar</taxon>
        <taxon>Alveolata</taxon>
        <taxon>Apicomplexa</taxon>
        <taxon>Aconoidasida</taxon>
        <taxon>Haemosporida</taxon>
        <taxon>Plasmodiidae</taxon>
        <taxon>Plasmodium</taxon>
        <taxon>Plasmodium (Plasmodium)</taxon>
    </lineage>
</organism>
<keyword evidence="2" id="KW-1133">Transmembrane helix</keyword>
<proteinExistence type="predicted"/>
<dbReference type="InterPro" id="IPR008780">
    <property type="entry name" value="Plasmodium_Vir"/>
</dbReference>
<evidence type="ECO:0000313" key="3">
    <source>
        <dbReference type="EMBL" id="GAB69456.1"/>
    </source>
</evidence>
<dbReference type="KEGG" id="pcy:PCYB_002050"/>
<feature type="non-terminal residue" evidence="3">
    <location>
        <position position="1"/>
    </location>
</feature>
<evidence type="ECO:0000256" key="1">
    <source>
        <dbReference type="SAM" id="MobiDB-lite"/>
    </source>
</evidence>
<feature type="region of interest" description="Disordered" evidence="1">
    <location>
        <begin position="238"/>
        <end position="259"/>
    </location>
</feature>
<sequence length="357" mass="40451">EEKLPDLPSYKKYKELDNVDISDYNKDPCKNLKNSDEKDKILCNKILKNLLILKNKHGKEQKHGCYYFQHWLHDKIGKKHYNGNVKGNKYSVAENILDIVASAVSTNSIDQACKGNPFGDKESWKKEKDLHDYFENFKQIKCNDSDKVKCEKYVDYVSYIKKLYYDNIHRCCDEDDSYSYCNPSIKCADEYDPMNLLTILNNDLLSLGKKIEQEREQAAPAKTGREKAPLEKLVTADAKAKPTPVVPEQEVSEETISEKSALGPEIRETTGNLQSVGTFSSSSIEGTGEIVHAEPFFTTDTANNAVPPDIADNPSTLGTTHEQLDSHFFRNIIIGATVLGTIVFLFYCNRVIPHYTL</sequence>
<dbReference type="RefSeq" id="XP_004227674.1">
    <property type="nucleotide sequence ID" value="XM_004227626.1"/>
</dbReference>
<dbReference type="AlphaFoldDB" id="K6UF44"/>
<reference evidence="3 4" key="1">
    <citation type="journal article" date="2012" name="Nat. Genet.">
        <title>Plasmodium cynomolgi genome sequences provide insight into Plasmodium vivax and the monkey malaria clade.</title>
        <authorList>
            <person name="Tachibana S."/>
            <person name="Sullivan S.A."/>
            <person name="Kawai S."/>
            <person name="Nakamura S."/>
            <person name="Kim H.R."/>
            <person name="Goto N."/>
            <person name="Arisue N."/>
            <person name="Palacpac N.M.Q."/>
            <person name="Honma H."/>
            <person name="Yagi M."/>
            <person name="Tougan T."/>
            <person name="Katakai Y."/>
            <person name="Kaneko O."/>
            <person name="Mita T."/>
            <person name="Kita K."/>
            <person name="Yasutomi Y."/>
            <person name="Sutton P.L."/>
            <person name="Shakhbatyan R."/>
            <person name="Horii T."/>
            <person name="Yasunaga T."/>
            <person name="Barnwell J.W."/>
            <person name="Escalante A.A."/>
            <person name="Carlton J.M."/>
            <person name="Tanabe K."/>
        </authorList>
    </citation>
    <scope>NUCLEOTIDE SEQUENCE [LARGE SCALE GENOMIC DNA]</scope>
    <source>
        <strain evidence="3 4">B</strain>
    </source>
</reference>
<dbReference type="OMA" id="NSIDQAC"/>
<accession>K6UF44</accession>